<gene>
    <name evidence="1" type="ORF">F5985_00465</name>
</gene>
<dbReference type="RefSeq" id="WP_146114996.1">
    <property type="nucleotide sequence ID" value="NZ_DAIPCI010000015.1"/>
</dbReference>
<evidence type="ECO:0000313" key="2">
    <source>
        <dbReference type="Proteomes" id="UP000481947"/>
    </source>
</evidence>
<accession>A0A7C9J474</accession>
<dbReference type="EMBL" id="VYSB01000001">
    <property type="protein sequence ID" value="MYZ50651.1"/>
    <property type="molecule type" value="Genomic_DNA"/>
</dbReference>
<sequence>MISALTMPLARVMTDPVRGAMTLPFEAARQQYSLAVKVGLQPNSMLAYRNHFKSLDQLEKATLGAFARQV</sequence>
<proteinExistence type="predicted"/>
<dbReference type="AlphaFoldDB" id="A0A7C9J474"/>
<dbReference type="OrthoDB" id="8912873at2"/>
<reference evidence="1 2" key="1">
    <citation type="submission" date="2019-09" db="EMBL/GenBank/DDBJ databases">
        <title>Identification of Malikia spinosa a prominent benzene-, toluene-, and ethylbenzene-degrading bacterium: enrichment, isolation and whole genome sequencing.</title>
        <authorList>
            <person name="Tancsics A."/>
            <person name="Revesz F."/>
            <person name="Kriszt B."/>
        </authorList>
    </citation>
    <scope>NUCLEOTIDE SEQUENCE [LARGE SCALE GENOMIC DNA]</scope>
    <source>
        <strain evidence="1 2">AB6</strain>
    </source>
</reference>
<comment type="caution">
    <text evidence="1">The sequence shown here is derived from an EMBL/GenBank/DDBJ whole genome shotgun (WGS) entry which is preliminary data.</text>
</comment>
<dbReference type="Proteomes" id="UP000481947">
    <property type="component" value="Unassembled WGS sequence"/>
</dbReference>
<protein>
    <submittedName>
        <fullName evidence="1">Uncharacterized protein</fullName>
    </submittedName>
</protein>
<name>A0A7C9J474_9BURK</name>
<evidence type="ECO:0000313" key="1">
    <source>
        <dbReference type="EMBL" id="MYZ50651.1"/>
    </source>
</evidence>
<organism evidence="1 2">
    <name type="scientific">Malikia spinosa</name>
    <dbReference type="NCBI Taxonomy" id="86180"/>
    <lineage>
        <taxon>Bacteria</taxon>
        <taxon>Pseudomonadati</taxon>
        <taxon>Pseudomonadota</taxon>
        <taxon>Betaproteobacteria</taxon>
        <taxon>Burkholderiales</taxon>
        <taxon>Comamonadaceae</taxon>
        <taxon>Malikia</taxon>
    </lineage>
</organism>